<dbReference type="AlphaFoldDB" id="A0A1L9X9K7"/>
<feature type="region of interest" description="Disordered" evidence="1">
    <location>
        <begin position="18"/>
        <end position="75"/>
    </location>
</feature>
<name>A0A1L9X9K7_ASPA1</name>
<feature type="compositionally biased region" description="Polar residues" evidence="1">
    <location>
        <begin position="24"/>
        <end position="39"/>
    </location>
</feature>
<evidence type="ECO:0000313" key="3">
    <source>
        <dbReference type="Proteomes" id="UP000184546"/>
    </source>
</evidence>
<dbReference type="RefSeq" id="XP_020061466.1">
    <property type="nucleotide sequence ID" value="XM_020200489.1"/>
</dbReference>
<reference evidence="3" key="1">
    <citation type="journal article" date="2017" name="Genome Biol.">
        <title>Comparative genomics reveals high biological diversity and specific adaptations in the industrially and medically important fungal genus Aspergillus.</title>
        <authorList>
            <person name="de Vries R.P."/>
            <person name="Riley R."/>
            <person name="Wiebenga A."/>
            <person name="Aguilar-Osorio G."/>
            <person name="Amillis S."/>
            <person name="Uchima C.A."/>
            <person name="Anderluh G."/>
            <person name="Asadollahi M."/>
            <person name="Askin M."/>
            <person name="Barry K."/>
            <person name="Battaglia E."/>
            <person name="Bayram O."/>
            <person name="Benocci T."/>
            <person name="Braus-Stromeyer S.A."/>
            <person name="Caldana C."/>
            <person name="Canovas D."/>
            <person name="Cerqueira G.C."/>
            <person name="Chen F."/>
            <person name="Chen W."/>
            <person name="Choi C."/>
            <person name="Clum A."/>
            <person name="Dos Santos R.A."/>
            <person name="Damasio A.R."/>
            <person name="Diallinas G."/>
            <person name="Emri T."/>
            <person name="Fekete E."/>
            <person name="Flipphi M."/>
            <person name="Freyberg S."/>
            <person name="Gallo A."/>
            <person name="Gournas C."/>
            <person name="Habgood R."/>
            <person name="Hainaut M."/>
            <person name="Harispe M.L."/>
            <person name="Henrissat B."/>
            <person name="Hilden K.S."/>
            <person name="Hope R."/>
            <person name="Hossain A."/>
            <person name="Karabika E."/>
            <person name="Karaffa L."/>
            <person name="Karanyi Z."/>
            <person name="Krasevec N."/>
            <person name="Kuo A."/>
            <person name="Kusch H."/>
            <person name="LaButti K."/>
            <person name="Lagendijk E.L."/>
            <person name="Lapidus A."/>
            <person name="Levasseur A."/>
            <person name="Lindquist E."/>
            <person name="Lipzen A."/>
            <person name="Logrieco A.F."/>
            <person name="MacCabe A."/>
            <person name="Maekelae M.R."/>
            <person name="Malavazi I."/>
            <person name="Melin P."/>
            <person name="Meyer V."/>
            <person name="Mielnichuk N."/>
            <person name="Miskei M."/>
            <person name="Molnar A.P."/>
            <person name="Mule G."/>
            <person name="Ngan C.Y."/>
            <person name="Orejas M."/>
            <person name="Orosz E."/>
            <person name="Ouedraogo J.P."/>
            <person name="Overkamp K.M."/>
            <person name="Park H.-S."/>
            <person name="Perrone G."/>
            <person name="Piumi F."/>
            <person name="Punt P.J."/>
            <person name="Ram A.F."/>
            <person name="Ramon A."/>
            <person name="Rauscher S."/>
            <person name="Record E."/>
            <person name="Riano-Pachon D.M."/>
            <person name="Robert V."/>
            <person name="Roehrig J."/>
            <person name="Ruller R."/>
            <person name="Salamov A."/>
            <person name="Salih N.S."/>
            <person name="Samson R.A."/>
            <person name="Sandor E."/>
            <person name="Sanguinetti M."/>
            <person name="Schuetze T."/>
            <person name="Sepcic K."/>
            <person name="Shelest E."/>
            <person name="Sherlock G."/>
            <person name="Sophianopoulou V."/>
            <person name="Squina F.M."/>
            <person name="Sun H."/>
            <person name="Susca A."/>
            <person name="Todd R.B."/>
            <person name="Tsang A."/>
            <person name="Unkles S.E."/>
            <person name="van de Wiele N."/>
            <person name="van Rossen-Uffink D."/>
            <person name="Oliveira J.V."/>
            <person name="Vesth T.C."/>
            <person name="Visser J."/>
            <person name="Yu J.-H."/>
            <person name="Zhou M."/>
            <person name="Andersen M.R."/>
            <person name="Archer D.B."/>
            <person name="Baker S.E."/>
            <person name="Benoit I."/>
            <person name="Brakhage A.A."/>
            <person name="Braus G.H."/>
            <person name="Fischer R."/>
            <person name="Frisvad J.C."/>
            <person name="Goldman G.H."/>
            <person name="Houbraken J."/>
            <person name="Oakley B."/>
            <person name="Pocsi I."/>
            <person name="Scazzocchio C."/>
            <person name="Seiboth B."/>
            <person name="vanKuyk P.A."/>
            <person name="Wortman J."/>
            <person name="Dyer P.S."/>
            <person name="Grigoriev I.V."/>
        </authorList>
    </citation>
    <scope>NUCLEOTIDE SEQUENCE [LARGE SCALE GENOMIC DNA]</scope>
    <source>
        <strain evidence="3">ATCC 16872 / CBS 172.66 / WB 5094</strain>
    </source>
</reference>
<sequence length="413" mass="46349">MKGTPSLNYAPWLKNLHPPLPRTPRQSQQLLNALTSSFRRQLDREYPAARTPTLDRDEVSEDHPPKNPESSSYATDKHLQSILDNPLFRVQPRKEVRVKDPSQDARLAKEPMVVFEELAAAGNVTSSALSNCLVSQLLLLSGKKSGDDFVKAMRDSRTASRIASWWSASDPQSRRLLFLPQITPLITKFLVAENMQNVASTWLKLLAQHDALGGETFRLKKKDARIWFGGLLNDLVLAEARYGGGIESAMRLYVSAGSITTLDQTSIIDDEFWKATLLSAGGHLGQQIIQNEPEHAGGVESNLYENYVHIINTVAANSLLHACVCMHHPTQPDGRPYVLYVQALPQDRTASWSKVRREHFMRAGFTALRILLDQNRTVHATWLAKYMQKTISQHLDPEEVQSAQFELARLEPA</sequence>
<feature type="compositionally biased region" description="Basic and acidic residues" evidence="1">
    <location>
        <begin position="40"/>
        <end position="66"/>
    </location>
</feature>
<dbReference type="OMA" id="WIAFLGH"/>
<evidence type="ECO:0000313" key="2">
    <source>
        <dbReference type="EMBL" id="OJK05127.1"/>
    </source>
</evidence>
<proteinExistence type="predicted"/>
<protein>
    <submittedName>
        <fullName evidence="2">Uncharacterized protein</fullName>
    </submittedName>
</protein>
<dbReference type="VEuPathDB" id="FungiDB:ASPACDRAFT_38697"/>
<dbReference type="Proteomes" id="UP000184546">
    <property type="component" value="Unassembled WGS sequence"/>
</dbReference>
<gene>
    <name evidence="2" type="ORF">ASPACDRAFT_38697</name>
</gene>
<organism evidence="2 3">
    <name type="scientific">Aspergillus aculeatus (strain ATCC 16872 / CBS 172.66 / WB 5094)</name>
    <dbReference type="NCBI Taxonomy" id="690307"/>
    <lineage>
        <taxon>Eukaryota</taxon>
        <taxon>Fungi</taxon>
        <taxon>Dikarya</taxon>
        <taxon>Ascomycota</taxon>
        <taxon>Pezizomycotina</taxon>
        <taxon>Eurotiomycetes</taxon>
        <taxon>Eurotiomycetidae</taxon>
        <taxon>Eurotiales</taxon>
        <taxon>Aspergillaceae</taxon>
        <taxon>Aspergillus</taxon>
        <taxon>Aspergillus subgen. Circumdati</taxon>
    </lineage>
</organism>
<dbReference type="OrthoDB" id="5424391at2759"/>
<evidence type="ECO:0000256" key="1">
    <source>
        <dbReference type="SAM" id="MobiDB-lite"/>
    </source>
</evidence>
<dbReference type="EMBL" id="KV878970">
    <property type="protein sequence ID" value="OJK05127.1"/>
    <property type="molecule type" value="Genomic_DNA"/>
</dbReference>
<dbReference type="GeneID" id="30974303"/>
<accession>A0A1L9X9K7</accession>
<keyword evidence="3" id="KW-1185">Reference proteome</keyword>